<evidence type="ECO:0000259" key="1">
    <source>
        <dbReference type="Pfam" id="PF00534"/>
    </source>
</evidence>
<reference evidence="3 4" key="1">
    <citation type="submission" date="2018-11" db="EMBL/GenBank/DDBJ databases">
        <title>Genomic Encyclopedia of Type Strains, Phase IV (KMG-IV): sequencing the most valuable type-strain genomes for metagenomic binning, comparative biology and taxonomic classification.</title>
        <authorList>
            <person name="Goeker M."/>
        </authorList>
    </citation>
    <scope>NUCLEOTIDE SEQUENCE [LARGE SCALE GENOMIC DNA]</scope>
    <source>
        <strain evidence="3 4">DSM 101684</strain>
    </source>
</reference>
<feature type="domain" description="DUF3492" evidence="2">
    <location>
        <begin position="8"/>
        <end position="289"/>
    </location>
</feature>
<dbReference type="GO" id="GO:0016757">
    <property type="term" value="F:glycosyltransferase activity"/>
    <property type="evidence" value="ECO:0007669"/>
    <property type="project" value="InterPro"/>
</dbReference>
<accession>A0A3N4UPY3</accession>
<keyword evidence="3" id="KW-0808">Transferase</keyword>
<dbReference type="NCBIfam" id="NF038011">
    <property type="entry name" value="PelF"/>
    <property type="match status" value="1"/>
</dbReference>
<dbReference type="PANTHER" id="PTHR12526:SF608">
    <property type="entry name" value="PELF"/>
    <property type="match status" value="1"/>
</dbReference>
<organism evidence="3 4">
    <name type="scientific">Tibeticola sediminis</name>
    <dbReference type="NCBI Taxonomy" id="1917811"/>
    <lineage>
        <taxon>Bacteria</taxon>
        <taxon>Pseudomonadati</taxon>
        <taxon>Pseudomonadota</taxon>
        <taxon>Betaproteobacteria</taxon>
        <taxon>Burkholderiales</taxon>
        <taxon>Comamonadaceae</taxon>
        <taxon>Tibeticola</taxon>
    </lineage>
</organism>
<evidence type="ECO:0000259" key="2">
    <source>
        <dbReference type="Pfam" id="PF11997"/>
    </source>
</evidence>
<dbReference type="RefSeq" id="WP_124219930.1">
    <property type="nucleotide sequence ID" value="NZ_RKQL01000001.1"/>
</dbReference>
<protein>
    <submittedName>
        <fullName evidence="3">Glycosyltransferase involved in cell wall biosynthesis</fullName>
    </submittedName>
</protein>
<gene>
    <name evidence="3" type="ORF">EDC62_0418</name>
</gene>
<dbReference type="CDD" id="cd03813">
    <property type="entry name" value="GT4-like"/>
    <property type="match status" value="1"/>
</dbReference>
<proteinExistence type="predicted"/>
<dbReference type="AlphaFoldDB" id="A0A3N4UPY3"/>
<keyword evidence="4" id="KW-1185">Reference proteome</keyword>
<comment type="caution">
    <text evidence="3">The sequence shown here is derived from an EMBL/GenBank/DDBJ whole genome shotgun (WGS) entry which is preliminary data.</text>
</comment>
<dbReference type="EMBL" id="RKQL01000001">
    <property type="protein sequence ID" value="RPE72716.1"/>
    <property type="molecule type" value="Genomic_DNA"/>
</dbReference>
<dbReference type="Pfam" id="PF11997">
    <property type="entry name" value="DUF3492"/>
    <property type="match status" value="1"/>
</dbReference>
<dbReference type="SUPFAM" id="SSF53756">
    <property type="entry name" value="UDP-Glycosyltransferase/glycogen phosphorylase"/>
    <property type="match status" value="1"/>
</dbReference>
<evidence type="ECO:0000313" key="4">
    <source>
        <dbReference type="Proteomes" id="UP000272193"/>
    </source>
</evidence>
<dbReference type="Pfam" id="PF00534">
    <property type="entry name" value="Glycos_transf_1"/>
    <property type="match status" value="1"/>
</dbReference>
<feature type="domain" description="Glycosyl transferase family 1" evidence="1">
    <location>
        <begin position="313"/>
        <end position="478"/>
    </location>
</feature>
<sequence length="541" mass="59774">MSDTPEIDVMLLLEGTYPYVSGGVSSWVHQIIGGFPELKFHCCFLGSREQDYGEPRYKMPSNVVGLTHHYLFSDSVLPPPRAQRGDPQTSVLVRELHERLRGQGSDVDGGRAARAQVLDRTLREMDHKLTLDDFLHSKESWRYLTEQYLERCTDPSFVDYFWTVRTMHTPIWTLAALARELPPAKVYHTISTGYAGYLGAVLAHRTGRPLVLSEHGIYTKERRIDLFSAQWISDNQPILERNAGDAGYFRELWIRLFESLGRMCYDAADPVVALYEANRLREIADGADPVTTCLVPNGINVPPFAATRSQRPEQPPLVMCLIGRVVPIKDVKTFIRAVRVASSRMPGLQGWIAGPEDENPDYARECHELAASLELGDTLQFLGFQKLVELLPKVGVVVLSSISEALPLVLLEGFAAGVPAVTTDVGSCRQLIEGLGDEDCALGEAGAVVGIADAQALGEACVALLSDPERYRRAQHAGIARVERYYTQPLMFGKYRAIYEDALARSAGAQRPRGYIASVIREGRPLPEPTPAGLASDIGRG</sequence>
<dbReference type="OrthoDB" id="9772485at2"/>
<dbReference type="InterPro" id="IPR022622">
    <property type="entry name" value="DUF3492"/>
</dbReference>
<dbReference type="InterPro" id="IPR001296">
    <property type="entry name" value="Glyco_trans_1"/>
</dbReference>
<dbReference type="InterPro" id="IPR047691">
    <property type="entry name" value="PelF-like"/>
</dbReference>
<dbReference type="Gene3D" id="3.40.50.2000">
    <property type="entry name" value="Glycogen Phosphorylase B"/>
    <property type="match status" value="2"/>
</dbReference>
<dbReference type="PANTHER" id="PTHR12526">
    <property type="entry name" value="GLYCOSYLTRANSFERASE"/>
    <property type="match status" value="1"/>
</dbReference>
<dbReference type="Proteomes" id="UP000272193">
    <property type="component" value="Unassembled WGS sequence"/>
</dbReference>
<name>A0A3N4UPY3_9BURK</name>
<evidence type="ECO:0000313" key="3">
    <source>
        <dbReference type="EMBL" id="RPE72716.1"/>
    </source>
</evidence>